<keyword evidence="3" id="KW-0812">Transmembrane</keyword>
<keyword evidence="5" id="KW-1185">Reference proteome</keyword>
<dbReference type="AlphaFoldDB" id="A0A6P6WK20"/>
<dbReference type="SUPFAM" id="SSF54403">
    <property type="entry name" value="Cystatin/monellin"/>
    <property type="match status" value="1"/>
</dbReference>
<dbReference type="Proteomes" id="UP001652660">
    <property type="component" value="Chromosome 3c"/>
</dbReference>
<sequence length="101" mass="10795">MAAAKPAIGAGKHDITDLEPVKPADPRVIEIGQFAVTKHNEEAGTELVFICVVGGFMWGVIGGAYYALIIETQDSSGATFLQKALVFAVPTAGMRLIWYKN</sequence>
<reference evidence="6" key="2">
    <citation type="submission" date="2025-08" db="UniProtKB">
        <authorList>
            <consortium name="RefSeq"/>
        </authorList>
    </citation>
    <scope>IDENTIFICATION</scope>
    <source>
        <tissue evidence="6">Leaves</tissue>
    </source>
</reference>
<dbReference type="GO" id="GO:0004869">
    <property type="term" value="F:cysteine-type endopeptidase inhibitor activity"/>
    <property type="evidence" value="ECO:0007669"/>
    <property type="project" value="UniProtKB-KW"/>
</dbReference>
<dbReference type="InterPro" id="IPR046350">
    <property type="entry name" value="Cystatin_sf"/>
</dbReference>
<keyword evidence="3" id="KW-1133">Transmembrane helix</keyword>
<proteinExistence type="predicted"/>
<dbReference type="InterPro" id="IPR000010">
    <property type="entry name" value="Cystatin_dom"/>
</dbReference>
<feature type="transmembrane region" description="Helical" evidence="3">
    <location>
        <begin position="47"/>
        <end position="68"/>
    </location>
</feature>
<evidence type="ECO:0000313" key="5">
    <source>
        <dbReference type="Proteomes" id="UP001652660"/>
    </source>
</evidence>
<feature type="domain" description="Cystatin" evidence="4">
    <location>
        <begin position="25"/>
        <end position="93"/>
    </location>
</feature>
<keyword evidence="3" id="KW-0472">Membrane</keyword>
<reference evidence="5" key="1">
    <citation type="journal article" date="2025" name="Foods">
        <title>Unveiling the Microbial Signatures of Arabica Coffee Cherries: Insights into Ripeness Specific Diversity, Functional Traits, and Implications for Quality and Safety.</title>
        <authorList>
            <consortium name="RefSeq"/>
            <person name="Tenea G.N."/>
            <person name="Cifuentes V."/>
            <person name="Reyes P."/>
            <person name="Cevallos-Vallejos M."/>
        </authorList>
    </citation>
    <scope>NUCLEOTIDE SEQUENCE [LARGE SCALE GENOMIC DNA]</scope>
</reference>
<evidence type="ECO:0000256" key="1">
    <source>
        <dbReference type="ARBA" id="ARBA00022690"/>
    </source>
</evidence>
<organism evidence="5 6">
    <name type="scientific">Coffea arabica</name>
    <name type="common">Arabian coffee</name>
    <dbReference type="NCBI Taxonomy" id="13443"/>
    <lineage>
        <taxon>Eukaryota</taxon>
        <taxon>Viridiplantae</taxon>
        <taxon>Streptophyta</taxon>
        <taxon>Embryophyta</taxon>
        <taxon>Tracheophyta</taxon>
        <taxon>Spermatophyta</taxon>
        <taxon>Magnoliopsida</taxon>
        <taxon>eudicotyledons</taxon>
        <taxon>Gunneridae</taxon>
        <taxon>Pentapetalae</taxon>
        <taxon>asterids</taxon>
        <taxon>lamiids</taxon>
        <taxon>Gentianales</taxon>
        <taxon>Rubiaceae</taxon>
        <taxon>Ixoroideae</taxon>
        <taxon>Gardenieae complex</taxon>
        <taxon>Bertiereae - Coffeeae clade</taxon>
        <taxon>Coffeeae</taxon>
        <taxon>Coffea</taxon>
    </lineage>
</organism>
<feature type="transmembrane region" description="Helical" evidence="3">
    <location>
        <begin position="80"/>
        <end position="98"/>
    </location>
</feature>
<protein>
    <submittedName>
        <fullName evidence="6">Cysteine proteinase inhibitor 5-like</fullName>
    </submittedName>
</protein>
<accession>A0A6P6WK20</accession>
<dbReference type="Gene3D" id="3.10.450.10">
    <property type="match status" value="1"/>
</dbReference>
<keyword evidence="1" id="KW-0646">Protease inhibitor</keyword>
<dbReference type="RefSeq" id="XP_027115778.1">
    <property type="nucleotide sequence ID" value="XM_027259977.2"/>
</dbReference>
<dbReference type="PANTHER" id="PTHR47364">
    <property type="entry name" value="CYSTEINE PROTEINASE INHIBITOR 5"/>
    <property type="match status" value="1"/>
</dbReference>
<dbReference type="OrthoDB" id="2016588at2759"/>
<name>A0A6P6WK20_COFAR</name>
<evidence type="ECO:0000313" key="6">
    <source>
        <dbReference type="RefSeq" id="XP_027115778.1"/>
    </source>
</evidence>
<evidence type="ECO:0000259" key="4">
    <source>
        <dbReference type="Pfam" id="PF16845"/>
    </source>
</evidence>
<dbReference type="Pfam" id="PF16845">
    <property type="entry name" value="SQAPI"/>
    <property type="match status" value="1"/>
</dbReference>
<evidence type="ECO:0000256" key="2">
    <source>
        <dbReference type="ARBA" id="ARBA00022704"/>
    </source>
</evidence>
<gene>
    <name evidence="6" type="primary">LOC113733806</name>
</gene>
<dbReference type="GeneID" id="113733806"/>
<dbReference type="PANTHER" id="PTHR47364:SF2">
    <property type="entry name" value="CYSTEINE PROTEINASE INHIBITOR 5"/>
    <property type="match status" value="1"/>
</dbReference>
<keyword evidence="2" id="KW-0789">Thiol protease inhibitor</keyword>
<evidence type="ECO:0000256" key="3">
    <source>
        <dbReference type="SAM" id="Phobius"/>
    </source>
</evidence>